<organism evidence="7 8">
    <name type="scientific">Austropuccinia psidii MF-1</name>
    <dbReference type="NCBI Taxonomy" id="1389203"/>
    <lineage>
        <taxon>Eukaryota</taxon>
        <taxon>Fungi</taxon>
        <taxon>Dikarya</taxon>
        <taxon>Basidiomycota</taxon>
        <taxon>Pucciniomycotina</taxon>
        <taxon>Pucciniomycetes</taxon>
        <taxon>Pucciniales</taxon>
        <taxon>Sphaerophragmiaceae</taxon>
        <taxon>Austropuccinia</taxon>
    </lineage>
</organism>
<protein>
    <recommendedName>
        <fullName evidence="6">Integrase catalytic domain-containing protein</fullName>
    </recommendedName>
</protein>
<dbReference type="GO" id="GO:0015074">
    <property type="term" value="P:DNA integration"/>
    <property type="evidence" value="ECO:0007669"/>
    <property type="project" value="InterPro"/>
</dbReference>
<dbReference type="InterPro" id="IPR012337">
    <property type="entry name" value="RNaseH-like_sf"/>
</dbReference>
<comment type="caution">
    <text evidence="7">The sequence shown here is derived from an EMBL/GenBank/DDBJ whole genome shotgun (WGS) entry which is preliminary data.</text>
</comment>
<dbReference type="AlphaFoldDB" id="A0A9Q3HJ08"/>
<name>A0A9Q3HJ08_9BASI</name>
<keyword evidence="8" id="KW-1185">Reference proteome</keyword>
<dbReference type="SUPFAM" id="SSF53098">
    <property type="entry name" value="Ribonuclease H-like"/>
    <property type="match status" value="1"/>
</dbReference>
<dbReference type="OrthoDB" id="4037325at2759"/>
<comment type="catalytic activity">
    <reaction evidence="5">
        <text>DNA(n) + a 2'-deoxyribonucleoside 5'-triphosphate = DNA(n+1) + diphosphate</text>
        <dbReference type="Rhea" id="RHEA:22508"/>
        <dbReference type="Rhea" id="RHEA-COMP:17339"/>
        <dbReference type="Rhea" id="RHEA-COMP:17340"/>
        <dbReference type="ChEBI" id="CHEBI:33019"/>
        <dbReference type="ChEBI" id="CHEBI:61560"/>
        <dbReference type="ChEBI" id="CHEBI:173112"/>
        <dbReference type="EC" id="2.7.7.7"/>
    </reaction>
</comment>
<evidence type="ECO:0000256" key="1">
    <source>
        <dbReference type="ARBA" id="ARBA00022578"/>
    </source>
</evidence>
<evidence type="ECO:0000259" key="6">
    <source>
        <dbReference type="PROSITE" id="PS50994"/>
    </source>
</evidence>
<dbReference type="InterPro" id="IPR001584">
    <property type="entry name" value="Integrase_cat-core"/>
</dbReference>
<evidence type="ECO:0000256" key="2">
    <source>
        <dbReference type="ARBA" id="ARBA00022670"/>
    </source>
</evidence>
<dbReference type="Pfam" id="PF22936">
    <property type="entry name" value="Pol_BBD"/>
    <property type="match status" value="1"/>
</dbReference>
<evidence type="ECO:0000256" key="5">
    <source>
        <dbReference type="ARBA" id="ARBA00049244"/>
    </source>
</evidence>
<dbReference type="InterPro" id="IPR039537">
    <property type="entry name" value="Retrotran_Ty1/copia-like"/>
</dbReference>
<dbReference type="GO" id="GO:0003964">
    <property type="term" value="F:RNA-directed DNA polymerase activity"/>
    <property type="evidence" value="ECO:0007669"/>
    <property type="project" value="UniProtKB-EC"/>
</dbReference>
<dbReference type="InterPro" id="IPR054722">
    <property type="entry name" value="PolX-like_BBD"/>
</dbReference>
<dbReference type="GO" id="GO:0008233">
    <property type="term" value="F:peptidase activity"/>
    <property type="evidence" value="ECO:0007669"/>
    <property type="project" value="UniProtKB-KW"/>
</dbReference>
<dbReference type="PANTHER" id="PTHR42648">
    <property type="entry name" value="TRANSPOSASE, PUTATIVE-RELATED"/>
    <property type="match status" value="1"/>
</dbReference>
<keyword evidence="2" id="KW-0378">Hydrolase</keyword>
<dbReference type="EMBL" id="AVOT02017856">
    <property type="protein sequence ID" value="MBW0504309.1"/>
    <property type="molecule type" value="Genomic_DNA"/>
</dbReference>
<evidence type="ECO:0000313" key="8">
    <source>
        <dbReference type="Proteomes" id="UP000765509"/>
    </source>
</evidence>
<gene>
    <name evidence="7" type="ORF">O181_044024</name>
</gene>
<dbReference type="GO" id="GO:0006508">
    <property type="term" value="P:proteolysis"/>
    <property type="evidence" value="ECO:0007669"/>
    <property type="project" value="UniProtKB-KW"/>
</dbReference>
<dbReference type="GO" id="GO:0005634">
    <property type="term" value="C:nucleus"/>
    <property type="evidence" value="ECO:0007669"/>
    <property type="project" value="UniProtKB-ARBA"/>
</dbReference>
<dbReference type="PROSITE" id="PS50994">
    <property type="entry name" value="INTEGRASE"/>
    <property type="match status" value="1"/>
</dbReference>
<dbReference type="GO" id="GO:0003723">
    <property type="term" value="F:RNA binding"/>
    <property type="evidence" value="ECO:0007669"/>
    <property type="project" value="UniProtKB-KW"/>
</dbReference>
<accession>A0A9Q3HJ08</accession>
<dbReference type="GO" id="GO:0032196">
    <property type="term" value="P:transposition"/>
    <property type="evidence" value="ECO:0007669"/>
    <property type="project" value="UniProtKB-KW"/>
</dbReference>
<keyword evidence="3" id="KW-0694">RNA-binding</keyword>
<feature type="domain" description="Integrase catalytic" evidence="6">
    <location>
        <begin position="153"/>
        <end position="338"/>
    </location>
</feature>
<evidence type="ECO:0000256" key="3">
    <source>
        <dbReference type="ARBA" id="ARBA00022884"/>
    </source>
</evidence>
<comment type="catalytic activity">
    <reaction evidence="4">
        <text>DNA(n) + a 2'-deoxyribonucleoside 5'-triphosphate = DNA(n+1) + diphosphate</text>
        <dbReference type="Rhea" id="RHEA:22508"/>
        <dbReference type="Rhea" id="RHEA-COMP:17339"/>
        <dbReference type="Rhea" id="RHEA-COMP:17340"/>
        <dbReference type="ChEBI" id="CHEBI:33019"/>
        <dbReference type="ChEBI" id="CHEBI:61560"/>
        <dbReference type="ChEBI" id="CHEBI:173112"/>
        <dbReference type="EC" id="2.7.7.49"/>
    </reaction>
</comment>
<reference evidence="7" key="1">
    <citation type="submission" date="2021-03" db="EMBL/GenBank/DDBJ databases">
        <title>Draft genome sequence of rust myrtle Austropuccinia psidii MF-1, a brazilian biotype.</title>
        <authorList>
            <person name="Quecine M.C."/>
            <person name="Pachon D.M.R."/>
            <person name="Bonatelli M.L."/>
            <person name="Correr F.H."/>
            <person name="Franceschini L.M."/>
            <person name="Leite T.F."/>
            <person name="Margarido G.R.A."/>
            <person name="Almeida C.A."/>
            <person name="Ferrarezi J.A."/>
            <person name="Labate C.A."/>
        </authorList>
    </citation>
    <scope>NUCLEOTIDE SEQUENCE</scope>
    <source>
        <strain evidence="7">MF-1</strain>
    </source>
</reference>
<evidence type="ECO:0000313" key="7">
    <source>
        <dbReference type="EMBL" id="MBW0504309.1"/>
    </source>
</evidence>
<sequence length="342" mass="38863">MFNDKSFFLSLNKINNSTIAAGCDLSSLTTISKGTAKLIDLNGVCWTLRSLLYVPKLNTNLVSLSQLASQITIESTGENVNVFLNMPITPLVLCPTRSKVLETKVKLGMKCLSTRNCLWHQRLGHIHNKETKALIPTYKAVGEVCNECVKGKLTGIPFSHLFQTTLHAIHVIHMDLCRTMHTQSLSGTNYFWILIDQFTGYTTTKFLKQKEVTFEAFKEYKAWSENFHKRKIMNIVSDGGGEFVNYCFKECARIEGFEHSISPPYTPERNGIVERGNRLILEKARCLMLQTKLTDQFWAEATSTATFLLNVTPKRDKVSLYEKWFNQKTPVSNLKLLYVNLG</sequence>
<dbReference type="InterPro" id="IPR036397">
    <property type="entry name" value="RNaseH_sf"/>
</dbReference>
<dbReference type="GO" id="GO:0003887">
    <property type="term" value="F:DNA-directed DNA polymerase activity"/>
    <property type="evidence" value="ECO:0007669"/>
    <property type="project" value="UniProtKB-EC"/>
</dbReference>
<proteinExistence type="predicted"/>
<keyword evidence="1" id="KW-0815">Transposition</keyword>
<dbReference type="PANTHER" id="PTHR42648:SF18">
    <property type="entry name" value="RETROTRANSPOSON, UNCLASSIFIED-LIKE PROTEIN"/>
    <property type="match status" value="1"/>
</dbReference>
<evidence type="ECO:0000256" key="4">
    <source>
        <dbReference type="ARBA" id="ARBA00048173"/>
    </source>
</evidence>
<dbReference type="Gene3D" id="3.30.420.10">
    <property type="entry name" value="Ribonuclease H-like superfamily/Ribonuclease H"/>
    <property type="match status" value="1"/>
</dbReference>
<keyword evidence="2" id="KW-0645">Protease</keyword>
<dbReference type="Proteomes" id="UP000765509">
    <property type="component" value="Unassembled WGS sequence"/>
</dbReference>